<dbReference type="GeneID" id="68351797"/>
<dbReference type="GO" id="GO:0008061">
    <property type="term" value="F:chitin binding"/>
    <property type="evidence" value="ECO:0007669"/>
    <property type="project" value="UniProtKB-KW"/>
</dbReference>
<dbReference type="InterPro" id="IPR053214">
    <property type="entry name" value="LysM12-like"/>
</dbReference>
<evidence type="ECO:0000313" key="3">
    <source>
        <dbReference type="EMBL" id="KAH0967259.1"/>
    </source>
</evidence>
<accession>A0A9P8N7N9</accession>
<comment type="caution">
    <text evidence="3">The sequence shown here is derived from an EMBL/GenBank/DDBJ whole genome shotgun (WGS) entry which is preliminary data.</text>
</comment>
<dbReference type="InterPro" id="IPR029070">
    <property type="entry name" value="Chitinase_insertion_sf"/>
</dbReference>
<proteinExistence type="predicted"/>
<evidence type="ECO:0000256" key="2">
    <source>
        <dbReference type="ARBA" id="ARBA00023026"/>
    </source>
</evidence>
<gene>
    <name evidence="3" type="ORF">HRG_02668</name>
</gene>
<keyword evidence="4" id="KW-1185">Reference proteome</keyword>
<evidence type="ECO:0000256" key="1">
    <source>
        <dbReference type="ARBA" id="ARBA00022669"/>
    </source>
</evidence>
<evidence type="ECO:0000313" key="4">
    <source>
        <dbReference type="Proteomes" id="UP000824596"/>
    </source>
</evidence>
<dbReference type="PANTHER" id="PTHR47700:SF2">
    <property type="entry name" value="CHITINASE"/>
    <property type="match status" value="1"/>
</dbReference>
<organism evidence="3 4">
    <name type="scientific">Hirsutella rhossiliensis</name>
    <dbReference type="NCBI Taxonomy" id="111463"/>
    <lineage>
        <taxon>Eukaryota</taxon>
        <taxon>Fungi</taxon>
        <taxon>Dikarya</taxon>
        <taxon>Ascomycota</taxon>
        <taxon>Pezizomycotina</taxon>
        <taxon>Sordariomycetes</taxon>
        <taxon>Hypocreomycetidae</taxon>
        <taxon>Hypocreales</taxon>
        <taxon>Ophiocordycipitaceae</taxon>
        <taxon>Hirsutella</taxon>
    </lineage>
</organism>
<dbReference type="GO" id="GO:0016787">
    <property type="term" value="F:hydrolase activity"/>
    <property type="evidence" value="ECO:0007669"/>
    <property type="project" value="UniProtKB-KW"/>
</dbReference>
<dbReference type="PANTHER" id="PTHR47700">
    <property type="entry name" value="V CHITINASE, PUTATIVE (AFU_ORTHOLOGUE AFUA_6G13720)-RELATED"/>
    <property type="match status" value="1"/>
</dbReference>
<dbReference type="Gene3D" id="3.10.50.10">
    <property type="match status" value="1"/>
</dbReference>
<dbReference type="RefSeq" id="XP_044724772.1">
    <property type="nucleotide sequence ID" value="XM_044861139.1"/>
</dbReference>
<keyword evidence="2" id="KW-0843">Virulence</keyword>
<dbReference type="Gene3D" id="3.20.20.80">
    <property type="entry name" value="Glycosidases"/>
    <property type="match status" value="1"/>
</dbReference>
<dbReference type="EMBL" id="JAIZPD010000002">
    <property type="protein sequence ID" value="KAH0967259.1"/>
    <property type="molecule type" value="Genomic_DNA"/>
</dbReference>
<dbReference type="OrthoDB" id="4927106at2759"/>
<keyword evidence="3" id="KW-0378">Hydrolase</keyword>
<dbReference type="AlphaFoldDB" id="A0A9P8N7N9"/>
<keyword evidence="1" id="KW-0147">Chitin-binding</keyword>
<protein>
    <submittedName>
        <fullName evidence="3">Glycoside hydrolase family 18 protein</fullName>
    </submittedName>
</protein>
<name>A0A9P8N7N9_9HYPO</name>
<dbReference type="SUPFAM" id="SSF54556">
    <property type="entry name" value="Chitinase insertion domain"/>
    <property type="match status" value="1"/>
</dbReference>
<dbReference type="Proteomes" id="UP000824596">
    <property type="component" value="Unassembled WGS sequence"/>
</dbReference>
<reference evidence="3" key="1">
    <citation type="submission" date="2021-09" db="EMBL/GenBank/DDBJ databases">
        <title>A high-quality genome of the endoparasitic fungus Hirsutella rhossiliensis with a comparison of Hirsutella genomes reveals transposable elements contributing to genome size variation.</title>
        <authorList>
            <person name="Lin R."/>
            <person name="Jiao Y."/>
            <person name="Sun X."/>
            <person name="Ling J."/>
            <person name="Xie B."/>
            <person name="Cheng X."/>
        </authorList>
    </citation>
    <scope>NUCLEOTIDE SEQUENCE</scope>
    <source>
        <strain evidence="3">HR02</strain>
    </source>
</reference>
<sequence>MAKAGCTGPDCTFLGDRLNSPAVKGRCTDTRGYVANAEINEKTLLGDNVKSWHDHASSSDIMVYDGTEWVAYMSPTTKATRRNYWRGKNFRGTIDWAVDLQDFHDDDMLGPDNQRPDDPPPPREECKGVYDKLEDIPLDASYDCRGLYVLYALRSMHRDSLEKYDKLLDGGYDKKFNTYADAVVRSGNKQVINFMYTKGKEYFDCTITETISSCKLCRSDGRATNKGCRFCEDWDCRDPICNNPEVNCDGVKYRYRNITAACPPDYSDRSEDQPDFEHNRFTRASTYWTLRNDRQEAFWSDLYLETGIKKEKIAWQDVTRYECEPTEPKQECRNHNHDFNFPVTSSYKREDVLNPKDVFTKAHGKLKTLGSVDDLIDALSLPITMVRQAVEGMSKIDDIVDEWEAAKRKNIILAFLSAIFFFIPIIGEVDGAVASLAGVARILATIGVAGDVALGIYEIVDDVHNAPLAIFGLILEPLALVDVAKISKAARVRRAMSVDDERKLFGAKSVERLDAIRKVHNICKLGNKKRELPIGSLPMSSLTGVSYDLLDGKLAT</sequence>